<dbReference type="GO" id="GO:0003700">
    <property type="term" value="F:DNA-binding transcription factor activity"/>
    <property type="evidence" value="ECO:0007669"/>
    <property type="project" value="InterPro"/>
</dbReference>
<dbReference type="InterPro" id="IPR018060">
    <property type="entry name" value="HTH_AraC"/>
</dbReference>
<proteinExistence type="predicted"/>
<dbReference type="AlphaFoldDB" id="A0A0J7XZW6"/>
<evidence type="ECO:0000259" key="4">
    <source>
        <dbReference type="PROSITE" id="PS01124"/>
    </source>
</evidence>
<name>A0A0J7XZW6_9SPHN</name>
<evidence type="ECO:0000256" key="2">
    <source>
        <dbReference type="ARBA" id="ARBA00023125"/>
    </source>
</evidence>
<gene>
    <name evidence="5" type="ORF">V473_01935</name>
</gene>
<keyword evidence="2" id="KW-0238">DNA-binding</keyword>
<keyword evidence="3" id="KW-0804">Transcription</keyword>
<dbReference type="STRING" id="1420583.V473_01935"/>
<keyword evidence="1" id="KW-0805">Transcription regulation</keyword>
<dbReference type="InterPro" id="IPR050204">
    <property type="entry name" value="AraC_XylS_family_regulators"/>
</dbReference>
<dbReference type="PRINTS" id="PR00032">
    <property type="entry name" value="HTHARAC"/>
</dbReference>
<sequence>MEGLSSTATFDVKIHNTNWLEPGEGLFQSSQCFVQMFCNATRLVTGARAPRGHQARYVNLGGIAFFAKEEPMLVRWKRGAQRSISCGFDIDQIASRATVEWNWPGFDWASALVIRNDHIAAMLRRVAAETVMPGFASSLQIETLLLGVAFELRRQFSGESAPEAIAAGKLSRAQLETLRAIAVDTPGEAPTIADLAEAIGMGGRKLAIRYRATTGQTLRSFLAESRLERARLLLPDQRLLIKQVAFDCGFKSSAAFAAAFHRSTGQTPQAFRGALLPN</sequence>
<dbReference type="SMART" id="SM00342">
    <property type="entry name" value="HTH_ARAC"/>
    <property type="match status" value="1"/>
</dbReference>
<dbReference type="GO" id="GO:0043565">
    <property type="term" value="F:sequence-specific DNA binding"/>
    <property type="evidence" value="ECO:0007669"/>
    <property type="project" value="InterPro"/>
</dbReference>
<reference evidence="5 6" key="1">
    <citation type="journal article" date="2015" name="G3 (Bethesda)">
        <title>Insights into Ongoing Evolution of the Hexachlorocyclohexane Catabolic Pathway from Comparative Genomics of Ten Sphingomonadaceae Strains.</title>
        <authorList>
            <person name="Pearce S.L."/>
            <person name="Oakeshott J.G."/>
            <person name="Pandey G."/>
        </authorList>
    </citation>
    <scope>NUCLEOTIDE SEQUENCE [LARGE SCALE GENOMIC DNA]</scope>
    <source>
        <strain evidence="5 6">LL01</strain>
    </source>
</reference>
<dbReference type="PROSITE" id="PS01124">
    <property type="entry name" value="HTH_ARAC_FAMILY_2"/>
    <property type="match status" value="1"/>
</dbReference>
<protein>
    <submittedName>
        <fullName evidence="5">AraC family transcriptional regulator</fullName>
    </submittedName>
</protein>
<dbReference type="SUPFAM" id="SSF46689">
    <property type="entry name" value="Homeodomain-like"/>
    <property type="match status" value="1"/>
</dbReference>
<dbReference type="PANTHER" id="PTHR46796">
    <property type="entry name" value="HTH-TYPE TRANSCRIPTIONAL ACTIVATOR RHAS-RELATED"/>
    <property type="match status" value="1"/>
</dbReference>
<dbReference type="EMBL" id="JACT01000001">
    <property type="protein sequence ID" value="KMS57037.1"/>
    <property type="molecule type" value="Genomic_DNA"/>
</dbReference>
<organism evidence="5 6">
    <name type="scientific">Sphingobium cupriresistens LL01</name>
    <dbReference type="NCBI Taxonomy" id="1420583"/>
    <lineage>
        <taxon>Bacteria</taxon>
        <taxon>Pseudomonadati</taxon>
        <taxon>Pseudomonadota</taxon>
        <taxon>Alphaproteobacteria</taxon>
        <taxon>Sphingomonadales</taxon>
        <taxon>Sphingomonadaceae</taxon>
        <taxon>Sphingobium</taxon>
    </lineage>
</organism>
<evidence type="ECO:0000256" key="1">
    <source>
        <dbReference type="ARBA" id="ARBA00023015"/>
    </source>
</evidence>
<comment type="caution">
    <text evidence="5">The sequence shown here is derived from an EMBL/GenBank/DDBJ whole genome shotgun (WGS) entry which is preliminary data.</text>
</comment>
<feature type="domain" description="HTH araC/xylS-type" evidence="4">
    <location>
        <begin position="176"/>
        <end position="274"/>
    </location>
</feature>
<dbReference type="PANTHER" id="PTHR46796:SF6">
    <property type="entry name" value="ARAC SUBFAMILY"/>
    <property type="match status" value="1"/>
</dbReference>
<accession>A0A0J7XZW6</accession>
<dbReference type="Gene3D" id="1.10.10.60">
    <property type="entry name" value="Homeodomain-like"/>
    <property type="match status" value="2"/>
</dbReference>
<dbReference type="Proteomes" id="UP000052232">
    <property type="component" value="Unassembled WGS sequence"/>
</dbReference>
<dbReference type="Pfam" id="PF12833">
    <property type="entry name" value="HTH_18"/>
    <property type="match status" value="1"/>
</dbReference>
<dbReference type="InterPro" id="IPR009057">
    <property type="entry name" value="Homeodomain-like_sf"/>
</dbReference>
<dbReference type="PATRIC" id="fig|1420583.3.peg.385"/>
<dbReference type="InterPro" id="IPR020449">
    <property type="entry name" value="Tscrpt_reg_AraC-type_HTH"/>
</dbReference>
<evidence type="ECO:0000256" key="3">
    <source>
        <dbReference type="ARBA" id="ARBA00023163"/>
    </source>
</evidence>
<evidence type="ECO:0000313" key="6">
    <source>
        <dbReference type="Proteomes" id="UP000052232"/>
    </source>
</evidence>
<evidence type="ECO:0000313" key="5">
    <source>
        <dbReference type="EMBL" id="KMS57037.1"/>
    </source>
</evidence>
<keyword evidence="6" id="KW-1185">Reference proteome</keyword>